<comment type="pathway">
    <text evidence="1">Siderophore biosynthesis.</text>
</comment>
<dbReference type="RefSeq" id="WP_113660412.1">
    <property type="nucleotide sequence ID" value="NZ_KZ845684.1"/>
</dbReference>
<evidence type="ECO:0000313" key="5">
    <source>
        <dbReference type="EMBL" id="RAL21037.1"/>
    </source>
</evidence>
<dbReference type="Gene3D" id="3.30.310.280">
    <property type="match status" value="1"/>
</dbReference>
<comment type="similarity">
    <text evidence="2">Belongs to the IucA/IucC family.</text>
</comment>
<dbReference type="EMBL" id="QJKK01000022">
    <property type="protein sequence ID" value="RAL21037.1"/>
    <property type="molecule type" value="Genomic_DNA"/>
</dbReference>
<protein>
    <submittedName>
        <fullName evidence="5">Iron transporter</fullName>
    </submittedName>
</protein>
<dbReference type="PANTHER" id="PTHR34384:SF6">
    <property type="entry name" value="STAPHYLOFERRIN B SYNTHASE"/>
    <property type="match status" value="1"/>
</dbReference>
<dbReference type="Proteomes" id="UP000251213">
    <property type="component" value="Unassembled WGS sequence"/>
</dbReference>
<dbReference type="Gene3D" id="6.10.250.3370">
    <property type="match status" value="1"/>
</dbReference>
<evidence type="ECO:0000259" key="4">
    <source>
        <dbReference type="Pfam" id="PF06276"/>
    </source>
</evidence>
<gene>
    <name evidence="5" type="ORF">DL897_17545</name>
</gene>
<evidence type="ECO:0000256" key="1">
    <source>
        <dbReference type="ARBA" id="ARBA00004924"/>
    </source>
</evidence>
<dbReference type="InterPro" id="IPR022770">
    <property type="entry name" value="IucA/IucC-like_C"/>
</dbReference>
<dbReference type="AlphaFoldDB" id="A0A364K0K3"/>
<dbReference type="InterPro" id="IPR037455">
    <property type="entry name" value="LucA/IucC-like"/>
</dbReference>
<dbReference type="OrthoDB" id="495728at2"/>
<organism evidence="5 6">
    <name type="scientific">Thermoflavimicrobium daqui</name>
    <dbReference type="NCBI Taxonomy" id="2137476"/>
    <lineage>
        <taxon>Bacteria</taxon>
        <taxon>Bacillati</taxon>
        <taxon>Bacillota</taxon>
        <taxon>Bacilli</taxon>
        <taxon>Bacillales</taxon>
        <taxon>Thermoactinomycetaceae</taxon>
        <taxon>Thermoflavimicrobium</taxon>
    </lineage>
</organism>
<evidence type="ECO:0000256" key="2">
    <source>
        <dbReference type="ARBA" id="ARBA00007832"/>
    </source>
</evidence>
<feature type="domain" description="Aerobactin siderophore biosynthesis IucA/IucC-like C-terminal" evidence="4">
    <location>
        <begin position="416"/>
        <end position="576"/>
    </location>
</feature>
<feature type="domain" description="Aerobactin siderophore biosynthesis IucA/IucC N-terminal" evidence="3">
    <location>
        <begin position="144"/>
        <end position="394"/>
    </location>
</feature>
<reference evidence="5 6" key="2">
    <citation type="submission" date="2018-06" db="EMBL/GenBank/DDBJ databases">
        <authorList>
            <person name="Zhirakovskaya E."/>
        </authorList>
    </citation>
    <scope>NUCLEOTIDE SEQUENCE [LARGE SCALE GENOMIC DNA]</scope>
    <source>
        <strain evidence="5 6">FBKL4.011</strain>
    </source>
</reference>
<sequence>MANIQQISQTLHPTLWKLASQKLLTKMITELMYEDIIHPELIHHQDQVGTYRLILNNGIEYTFQAKKRLFDSYHVFSNTIQRHEAGNSILAINPNQFLLDIQSTIRMSSVTTAHLIREYNQTLIADTHILAKKQNSEIDLTTLDYAELEGEMEGHPWITYNKGRIGFGYQDYLAYAPEQKKPIQLGWIAVQKAKADFHAVTDLSYEELIDNELGNEQYERFQTELKKHGVESDQYFFMPVHEWQWDHYIIPFFAEELAQKQIIPLGTGADYYLPQQSIRTFVNISQKQRHHVKLPMSILNTLVYRGLPGERTVLAPKITEYIKGIWQKDSFLHEECRVILLGEIASLNVDHPYYSKLSGVPYQYLELLGCIWRESIYTYLDEGEQTITLASLLHIDGNGKPFVSSLIEKSGLSIDEWIKRLAATILPPLLHYLYRYGVVFSPHGQNTILVLKDFIPHRLAIKDFVDDVNVSKHPIPELADLPEDLRIVLRSEEPEGLCQFIFTGLFICHMRYLSDLLEEYHHYSEVKFWQHIRETILAYQHRFPEWKERYELFDLLRPKFTKLCLNRNRMLDYGYTDDDDRPHASEYGYVTNALSQS</sequence>
<reference evidence="5 6" key="1">
    <citation type="submission" date="2018-06" db="EMBL/GenBank/DDBJ databases">
        <title>Thermoflavimicrobium daqus sp. nov., a thermophilic microbe isolated from Moutai-flavour Daqu.</title>
        <authorList>
            <person name="Wang X."/>
            <person name="Zhou H."/>
        </authorList>
    </citation>
    <scope>NUCLEOTIDE SEQUENCE [LARGE SCALE GENOMIC DNA]</scope>
    <source>
        <strain evidence="5 6">FBKL4.011</strain>
    </source>
</reference>
<evidence type="ECO:0000313" key="6">
    <source>
        <dbReference type="Proteomes" id="UP000251213"/>
    </source>
</evidence>
<evidence type="ECO:0000259" key="3">
    <source>
        <dbReference type="Pfam" id="PF04183"/>
    </source>
</evidence>
<dbReference type="Gene3D" id="1.10.510.40">
    <property type="match status" value="1"/>
</dbReference>
<dbReference type="InterPro" id="IPR007310">
    <property type="entry name" value="Aerobactin_biosyn_IucA/IucC_N"/>
</dbReference>
<dbReference type="Pfam" id="PF04183">
    <property type="entry name" value="IucA_IucC"/>
    <property type="match status" value="1"/>
</dbReference>
<dbReference type="Pfam" id="PF06276">
    <property type="entry name" value="FhuF"/>
    <property type="match status" value="1"/>
</dbReference>
<comment type="caution">
    <text evidence="5">The sequence shown here is derived from an EMBL/GenBank/DDBJ whole genome shotgun (WGS) entry which is preliminary data.</text>
</comment>
<dbReference type="GO" id="GO:0019290">
    <property type="term" value="P:siderophore biosynthetic process"/>
    <property type="evidence" value="ECO:0007669"/>
    <property type="project" value="InterPro"/>
</dbReference>
<dbReference type="PANTHER" id="PTHR34384">
    <property type="entry name" value="L-2,3-DIAMINOPROPANOATE--CITRATE LIGASE"/>
    <property type="match status" value="1"/>
</dbReference>
<dbReference type="GO" id="GO:0016881">
    <property type="term" value="F:acid-amino acid ligase activity"/>
    <property type="evidence" value="ECO:0007669"/>
    <property type="project" value="UniProtKB-ARBA"/>
</dbReference>
<keyword evidence="6" id="KW-1185">Reference proteome</keyword>
<accession>A0A364K0K3</accession>
<name>A0A364K0K3_9BACL</name>
<proteinExistence type="inferred from homology"/>